<dbReference type="Proteomes" id="UP000198802">
    <property type="component" value="Unassembled WGS sequence"/>
</dbReference>
<dbReference type="PROSITE" id="PS00893">
    <property type="entry name" value="NUDIX_BOX"/>
    <property type="match status" value="1"/>
</dbReference>
<evidence type="ECO:0000256" key="1">
    <source>
        <dbReference type="ARBA" id="ARBA00001946"/>
    </source>
</evidence>
<evidence type="ECO:0000256" key="2">
    <source>
        <dbReference type="ARBA" id="ARBA00005582"/>
    </source>
</evidence>
<dbReference type="GO" id="GO:0016787">
    <property type="term" value="F:hydrolase activity"/>
    <property type="evidence" value="ECO:0007669"/>
    <property type="project" value="UniProtKB-KW"/>
</dbReference>
<dbReference type="CDD" id="cd04674">
    <property type="entry name" value="NUDIX_Hydrolase"/>
    <property type="match status" value="1"/>
</dbReference>
<evidence type="ECO:0000313" key="7">
    <source>
        <dbReference type="EMBL" id="CUU58079.1"/>
    </source>
</evidence>
<dbReference type="PANTHER" id="PTHR43222:SF12">
    <property type="entry name" value="NUDIX HYDROLASE"/>
    <property type="match status" value="1"/>
</dbReference>
<keyword evidence="8" id="KW-1185">Reference proteome</keyword>
<keyword evidence="3 5" id="KW-0378">Hydrolase</keyword>
<dbReference type="EMBL" id="FAOZ01000016">
    <property type="protein sequence ID" value="CUU58079.1"/>
    <property type="molecule type" value="Genomic_DNA"/>
</dbReference>
<accession>A0A0S4QSI2</accession>
<dbReference type="InterPro" id="IPR015797">
    <property type="entry name" value="NUDIX_hydrolase-like_dom_sf"/>
</dbReference>
<dbReference type="SUPFAM" id="SSF55811">
    <property type="entry name" value="Nudix"/>
    <property type="match status" value="1"/>
</dbReference>
<comment type="similarity">
    <text evidence="2 5">Belongs to the Nudix hydrolase family.</text>
</comment>
<evidence type="ECO:0000256" key="4">
    <source>
        <dbReference type="ARBA" id="ARBA00022842"/>
    </source>
</evidence>
<evidence type="ECO:0000259" key="6">
    <source>
        <dbReference type="PROSITE" id="PS51462"/>
    </source>
</evidence>
<dbReference type="InterPro" id="IPR020476">
    <property type="entry name" value="Nudix_hydrolase"/>
</dbReference>
<evidence type="ECO:0000256" key="3">
    <source>
        <dbReference type="ARBA" id="ARBA00022801"/>
    </source>
</evidence>
<evidence type="ECO:0000313" key="8">
    <source>
        <dbReference type="Proteomes" id="UP000198802"/>
    </source>
</evidence>
<dbReference type="AlphaFoldDB" id="A0A0S4QSI2"/>
<sequence length="175" mass="18757">MRNAYCSHCGTKYQADAGWPRLCADCGETTWRNPSPVGVALVPVVEPDGGHGLVVIRRDIDPGRGELALPGGFMDVGESWQEAVVRELREETGILADAADVSLFDAHSATDGSVLLLFGLLPERPWADLPPVTATDETTEWLVVTQPQPLVFPTHTDALASYFARLAGQVSASTT</sequence>
<protein>
    <submittedName>
        <fullName evidence="7">NUDIX domain-containing protein</fullName>
    </submittedName>
</protein>
<reference evidence="8" key="1">
    <citation type="submission" date="2015-11" db="EMBL/GenBank/DDBJ databases">
        <authorList>
            <person name="Varghese N."/>
        </authorList>
    </citation>
    <scope>NUCLEOTIDE SEQUENCE [LARGE SCALE GENOMIC DNA]</scope>
    <source>
        <strain evidence="8">DSM 45899</strain>
    </source>
</reference>
<name>A0A0S4QSI2_9ACTN</name>
<evidence type="ECO:0000256" key="5">
    <source>
        <dbReference type="RuleBase" id="RU003476"/>
    </source>
</evidence>
<dbReference type="InterPro" id="IPR000086">
    <property type="entry name" value="NUDIX_hydrolase_dom"/>
</dbReference>
<dbReference type="PANTHER" id="PTHR43222">
    <property type="entry name" value="NUDIX HYDROLASE 23"/>
    <property type="match status" value="1"/>
</dbReference>
<dbReference type="Gene3D" id="3.90.79.10">
    <property type="entry name" value="Nucleoside Triphosphate Pyrophosphohydrolase"/>
    <property type="match status" value="1"/>
</dbReference>
<proteinExistence type="inferred from homology"/>
<dbReference type="Pfam" id="PF00293">
    <property type="entry name" value="NUDIX"/>
    <property type="match status" value="1"/>
</dbReference>
<keyword evidence="4" id="KW-0460">Magnesium</keyword>
<dbReference type="RefSeq" id="WP_091280560.1">
    <property type="nucleotide sequence ID" value="NZ_FAOZ01000016.1"/>
</dbReference>
<dbReference type="PRINTS" id="PR00502">
    <property type="entry name" value="NUDIXFAMILY"/>
</dbReference>
<organism evidence="7 8">
    <name type="scientific">Parafrankia irregularis</name>
    <dbReference type="NCBI Taxonomy" id="795642"/>
    <lineage>
        <taxon>Bacteria</taxon>
        <taxon>Bacillati</taxon>
        <taxon>Actinomycetota</taxon>
        <taxon>Actinomycetes</taxon>
        <taxon>Frankiales</taxon>
        <taxon>Frankiaceae</taxon>
        <taxon>Parafrankia</taxon>
    </lineage>
</organism>
<feature type="domain" description="Nudix hydrolase" evidence="6">
    <location>
        <begin position="34"/>
        <end position="165"/>
    </location>
</feature>
<dbReference type="InterPro" id="IPR020084">
    <property type="entry name" value="NUDIX_hydrolase_CS"/>
</dbReference>
<dbReference type="PROSITE" id="PS51462">
    <property type="entry name" value="NUDIX"/>
    <property type="match status" value="1"/>
</dbReference>
<comment type="cofactor">
    <cofactor evidence="1">
        <name>Mg(2+)</name>
        <dbReference type="ChEBI" id="CHEBI:18420"/>
    </cofactor>
</comment>
<gene>
    <name evidence="7" type="ORF">Ga0074812_116109</name>
</gene>